<organism evidence="2 3">
    <name type="scientific">Methylophaga sulfidovorans</name>
    <dbReference type="NCBI Taxonomy" id="45496"/>
    <lineage>
        <taxon>Bacteria</taxon>
        <taxon>Pseudomonadati</taxon>
        <taxon>Pseudomonadota</taxon>
        <taxon>Gammaproteobacteria</taxon>
        <taxon>Thiotrichales</taxon>
        <taxon>Piscirickettsiaceae</taxon>
        <taxon>Methylophaga</taxon>
    </lineage>
</organism>
<dbReference type="SUPFAM" id="SSF64307">
    <property type="entry name" value="SirA-like"/>
    <property type="match status" value="1"/>
</dbReference>
<protein>
    <submittedName>
        <fullName evidence="2">Sulfurtransferase TusA</fullName>
    </submittedName>
</protein>
<feature type="domain" description="UPF0033" evidence="1">
    <location>
        <begin position="5"/>
        <end position="73"/>
    </location>
</feature>
<gene>
    <name evidence="2" type="ORF">SAMN04488079_10821</name>
</gene>
<dbReference type="OrthoDB" id="5609381at2"/>
<dbReference type="Pfam" id="PF01206">
    <property type="entry name" value="TusA"/>
    <property type="match status" value="1"/>
</dbReference>
<evidence type="ECO:0000313" key="3">
    <source>
        <dbReference type="Proteomes" id="UP000198924"/>
    </source>
</evidence>
<dbReference type="Proteomes" id="UP000198924">
    <property type="component" value="Unassembled WGS sequence"/>
</dbReference>
<name>A0A1I3YG15_9GAMM</name>
<dbReference type="InterPro" id="IPR001455">
    <property type="entry name" value="TusA-like"/>
</dbReference>
<evidence type="ECO:0000313" key="2">
    <source>
        <dbReference type="EMBL" id="SFK30221.1"/>
    </source>
</evidence>
<accession>A0A1I3YG15</accession>
<dbReference type="STRING" id="45496.SAMN04488079_10821"/>
<sequence length="76" mass="8492">MSDIKQVDLTLFGCPMHYIKAREAVQKLALEQSIELLVNTGDAVDEVFNSLSKDGQQCEITSTEGLSTIIHVRRKQ</sequence>
<keyword evidence="2" id="KW-0808">Transferase</keyword>
<keyword evidence="3" id="KW-1185">Reference proteome</keyword>
<reference evidence="3" key="1">
    <citation type="submission" date="2016-10" db="EMBL/GenBank/DDBJ databases">
        <authorList>
            <person name="Varghese N."/>
            <person name="Submissions S."/>
        </authorList>
    </citation>
    <scope>NUCLEOTIDE SEQUENCE [LARGE SCALE GENOMIC DNA]</scope>
    <source>
        <strain evidence="3">DSM 11578</strain>
    </source>
</reference>
<dbReference type="GO" id="GO:0016740">
    <property type="term" value="F:transferase activity"/>
    <property type="evidence" value="ECO:0007669"/>
    <property type="project" value="UniProtKB-KW"/>
</dbReference>
<dbReference type="InterPro" id="IPR036868">
    <property type="entry name" value="TusA-like_sf"/>
</dbReference>
<dbReference type="Gene3D" id="3.30.110.40">
    <property type="entry name" value="TusA-like domain"/>
    <property type="match status" value="1"/>
</dbReference>
<evidence type="ECO:0000259" key="1">
    <source>
        <dbReference type="Pfam" id="PF01206"/>
    </source>
</evidence>
<dbReference type="AlphaFoldDB" id="A0A1I3YG15"/>
<dbReference type="RefSeq" id="WP_091713293.1">
    <property type="nucleotide sequence ID" value="NZ_FOSH01000008.1"/>
</dbReference>
<dbReference type="EMBL" id="FOSH01000008">
    <property type="protein sequence ID" value="SFK30221.1"/>
    <property type="molecule type" value="Genomic_DNA"/>
</dbReference>
<proteinExistence type="predicted"/>